<keyword evidence="3" id="KW-1185">Reference proteome</keyword>
<dbReference type="Proteomes" id="UP000734854">
    <property type="component" value="Unassembled WGS sequence"/>
</dbReference>
<comment type="caution">
    <text evidence="2">The sequence shown here is derived from an EMBL/GenBank/DDBJ whole genome shotgun (WGS) entry which is preliminary data.</text>
</comment>
<reference evidence="2 3" key="1">
    <citation type="submission" date="2020-08" db="EMBL/GenBank/DDBJ databases">
        <title>Plant Genome Project.</title>
        <authorList>
            <person name="Zhang R.-G."/>
        </authorList>
    </citation>
    <scope>NUCLEOTIDE SEQUENCE [LARGE SCALE GENOMIC DNA]</scope>
    <source>
        <tissue evidence="2">Rhizome</tissue>
    </source>
</reference>
<organism evidence="2 3">
    <name type="scientific">Zingiber officinale</name>
    <name type="common">Ginger</name>
    <name type="synonym">Amomum zingiber</name>
    <dbReference type="NCBI Taxonomy" id="94328"/>
    <lineage>
        <taxon>Eukaryota</taxon>
        <taxon>Viridiplantae</taxon>
        <taxon>Streptophyta</taxon>
        <taxon>Embryophyta</taxon>
        <taxon>Tracheophyta</taxon>
        <taxon>Spermatophyta</taxon>
        <taxon>Magnoliopsida</taxon>
        <taxon>Liliopsida</taxon>
        <taxon>Zingiberales</taxon>
        <taxon>Zingiberaceae</taxon>
        <taxon>Zingiber</taxon>
    </lineage>
</organism>
<gene>
    <name evidence="2" type="ORF">ZIOFF_067723</name>
</gene>
<feature type="compositionally biased region" description="Basic and acidic residues" evidence="1">
    <location>
        <begin position="12"/>
        <end position="44"/>
    </location>
</feature>
<name>A0A8J5CBM3_ZINOF</name>
<protein>
    <submittedName>
        <fullName evidence="2">Uncharacterized protein</fullName>
    </submittedName>
</protein>
<dbReference type="AlphaFoldDB" id="A0A8J5CBM3"/>
<evidence type="ECO:0000313" key="3">
    <source>
        <dbReference type="Proteomes" id="UP000734854"/>
    </source>
</evidence>
<evidence type="ECO:0000313" key="2">
    <source>
        <dbReference type="EMBL" id="KAG6473805.1"/>
    </source>
</evidence>
<sequence>MQFQSKCRQKNKRDLEPGKRNQEEKEQRGEGRDMNRLPEHRRVLGGDATAGIERLDATVAVKNNIYINPRKKKSERIDANPSVPRADLLLASMSNSEAIGLQSVDGRSPVTKVQLVSRSVSEGLLIKFPDASEFNFDYETSSLWSPPVLRFVSSSKDEMLQENKAPADGGQRRNGFHKVSSFSVNQMAGKKAGGSMKRAAELEYIDV</sequence>
<dbReference type="EMBL" id="JACMSC010000019">
    <property type="protein sequence ID" value="KAG6473805.1"/>
    <property type="molecule type" value="Genomic_DNA"/>
</dbReference>
<feature type="region of interest" description="Disordered" evidence="1">
    <location>
        <begin position="1"/>
        <end position="45"/>
    </location>
</feature>
<evidence type="ECO:0000256" key="1">
    <source>
        <dbReference type="SAM" id="MobiDB-lite"/>
    </source>
</evidence>
<proteinExistence type="predicted"/>
<accession>A0A8J5CBM3</accession>
<dbReference type="PANTHER" id="PTHR34287">
    <property type="entry name" value="OS06G0551500 PROTEIN-RELATED"/>
    <property type="match status" value="1"/>
</dbReference>